<dbReference type="Proteomes" id="UP000825729">
    <property type="component" value="Unassembled WGS sequence"/>
</dbReference>
<dbReference type="Pfam" id="PF14223">
    <property type="entry name" value="Retrotran_gag_2"/>
    <property type="match status" value="1"/>
</dbReference>
<dbReference type="InterPro" id="IPR025724">
    <property type="entry name" value="GAG-pre-integrase_dom"/>
</dbReference>
<dbReference type="PANTHER" id="PTHR48475">
    <property type="entry name" value="RIBONUCLEASE H"/>
    <property type="match status" value="1"/>
</dbReference>
<dbReference type="InterPro" id="IPR036397">
    <property type="entry name" value="RNaseH_sf"/>
</dbReference>
<dbReference type="InterPro" id="IPR013103">
    <property type="entry name" value="RVT_2"/>
</dbReference>
<keyword evidence="5" id="KW-0255">Endonuclease</keyword>
<dbReference type="Gene3D" id="4.10.60.10">
    <property type="entry name" value="Zinc finger, CCHC-type"/>
    <property type="match status" value="1"/>
</dbReference>
<keyword evidence="1" id="KW-0808">Transferase</keyword>
<evidence type="ECO:0000313" key="12">
    <source>
        <dbReference type="Proteomes" id="UP000825729"/>
    </source>
</evidence>
<evidence type="ECO:0000259" key="9">
    <source>
        <dbReference type="PROSITE" id="PS50879"/>
    </source>
</evidence>
<feature type="domain" description="Integrase catalytic" evidence="10">
    <location>
        <begin position="469"/>
        <end position="642"/>
    </location>
</feature>
<evidence type="ECO:0000256" key="2">
    <source>
        <dbReference type="ARBA" id="ARBA00022695"/>
    </source>
</evidence>
<evidence type="ECO:0000259" key="10">
    <source>
        <dbReference type="PROSITE" id="PS50994"/>
    </source>
</evidence>
<evidence type="ECO:0000256" key="3">
    <source>
        <dbReference type="ARBA" id="ARBA00022722"/>
    </source>
</evidence>
<protein>
    <submittedName>
        <fullName evidence="11">Uncharacterized protein</fullName>
    </submittedName>
</protein>
<dbReference type="Pfam" id="PF13976">
    <property type="entry name" value="gag_pre-integrs"/>
    <property type="match status" value="1"/>
</dbReference>
<dbReference type="CDD" id="cd01647">
    <property type="entry name" value="RT_LTR"/>
    <property type="match status" value="1"/>
</dbReference>
<feature type="region of interest" description="Disordered" evidence="8">
    <location>
        <begin position="191"/>
        <end position="225"/>
    </location>
</feature>
<organism evidence="11 12">
    <name type="scientific">Aristolochia fimbriata</name>
    <name type="common">White veined hardy Dutchman's pipe vine</name>
    <dbReference type="NCBI Taxonomy" id="158543"/>
    <lineage>
        <taxon>Eukaryota</taxon>
        <taxon>Viridiplantae</taxon>
        <taxon>Streptophyta</taxon>
        <taxon>Embryophyta</taxon>
        <taxon>Tracheophyta</taxon>
        <taxon>Spermatophyta</taxon>
        <taxon>Magnoliopsida</taxon>
        <taxon>Magnoliidae</taxon>
        <taxon>Piperales</taxon>
        <taxon>Aristolochiaceae</taxon>
        <taxon>Aristolochia</taxon>
    </lineage>
</organism>
<dbReference type="Pfam" id="PF22936">
    <property type="entry name" value="Pol_BBD"/>
    <property type="match status" value="1"/>
</dbReference>
<dbReference type="EMBL" id="JAINDJ010000007">
    <property type="protein sequence ID" value="KAG9442664.1"/>
    <property type="molecule type" value="Genomic_DNA"/>
</dbReference>
<keyword evidence="3" id="KW-0540">Nuclease</keyword>
<dbReference type="PANTHER" id="PTHR48475:SF1">
    <property type="entry name" value="RNASE H TYPE-1 DOMAIN-CONTAINING PROTEIN"/>
    <property type="match status" value="1"/>
</dbReference>
<keyword evidence="12" id="KW-1185">Reference proteome</keyword>
<dbReference type="GO" id="GO:0015074">
    <property type="term" value="P:DNA integration"/>
    <property type="evidence" value="ECO:0007669"/>
    <property type="project" value="InterPro"/>
</dbReference>
<dbReference type="Gene3D" id="1.10.340.70">
    <property type="match status" value="1"/>
</dbReference>
<proteinExistence type="predicted"/>
<accession>A0AAV7E2I3</accession>
<sequence length="1941" mass="221540">MTITKFNIDKFDDNMSFGLWRVRMLAVLTQNDLKPALKGKEKKPTDMSEADWEQLDEKALTAIQLCVTDTVLKEVLTETTAAGLWLRLETLYMKKSLTNRLTLKERLYTLRMAEGTSIKDHLSEFNSIIVDLTNIDVKLDDEDQALLLLCSLPQSYKNFREIILYGRETITIENVKTSLLSKNLVDTQLVGTSGSNSSHGDALVTRGRSKEKKSGSGKQKSRSKSRHKNLICNYCKKQGHIKVDCYRLKNKLQRNDSKNQKYADASIAEADGNVLSVVSDDKTKGCDEWILDSGCSYHMCSYREWFTTYDVVDSGVVMMANDSVCKAVGKGTVHLKMHDGVVRTLTDVRYVPDLKRNLISLGTLDSIGCRYSAEGGVMKISRGALIVMKGKKIGTLYVLDGSTVTGSAVVASSSMTESDTTKLWHMRLGHMSERGLNLLSKRGLLCGQSTGKMDFVNIVFFLEKQRVAFKDSAFIGRKGTLDYIHSDLWGPAQVVSKGGSRYLLTFIDDFSRKVWVYFLKSKSDVFTNFKQWKCMIEKQTGRQIKRLRTDNGLEFCSGEFNKFCKDKGIGRHHTVRHTPQQNGIAERMNRTLLERARCMLSNAGLGKDFWAEATGMACYLVNRSPSTAIECKTPEEVWSGTPADYSDLKVFGCIAYMHVNEGKLEPRAKKCIFLGKKSTISLGTREEPKSSKKVVCEVGVSSKVSKGQVCSQEVAQDTTKEEDGGSSEPIVETENYSIARDRPRRKIQKPKRYSDADLVAYALSVAETIDESEPSTYKEAIQSDNSERWLVAMNEEMKSLHKNQTWKLVRPPKGKKIVGCKWVFKRKEGIPGVEDARFKARLVAKGYSQVPGVDFNDVFSSVVKHSSICVLLAFVAMHDLELEQFDVKTTFLHGELEEQIYMHQPEGFVVEGKENHVCLLTKSLYGLKQSPRQWYKRFDSFMEKIGYFRSKYDNCVYFRKLDDGSFIYLLLYVDDMLIAAKEIEHINQLKTQLRGEFEMKDLGAAKRILGMEIERDRKGGRLYLSQRKYIEKGYHLIMKRRKVICCMFLIPVQLVALCMLWFISNPGREHWQAVKWIFRYLREYMAVTEAVKEAIWLQGLYRELSTNDEVTVVFCDSQSAIHLTKDQMHHERTKHIDVRFHFIRDTIAQAIQRHFRPELVPKIEKKVDKLIAANFFREVKFPSWIANIVLVKKKSGQIRVCVNFRDLNKACPKDDFPLPITELMVDATTGHKALSFVDGSSGYNQIRMDPKDKELTAFRTPKGIFCYKVMPFGVKNVGATNQRVMRHIFDDFLHKRVECYVDDLVRLRRFQLKMNPMKCAFGVTSKKFLGFVVHHRGIEIDQTKIDVIQKMPELRNISELKSFQGHLAYIRRFISNLQNFVALHLRPRELGGVLLAQHDENNKEWSLYYLSRTLVGAELNYTPIEKMCLALIFAVQKLRHYLLAHSTNLIFRADPLKYIMSRPVLSGRLAKWALLLSEFEINFVPQKAVKSQALANFLVNHPVPSEWELTEEFPDEEIFLVEILPPWKMYFDGGARRNGAGAGVLFVSPKDDLLPYSFVLTQNCSNNVAEYQAFLLGLEMAIEMEIPQLEIYSDLALVIKQITGEFEVKKAELVPFREYADNFFAKIPQTSLHYVLRTKSGPADALAGIAASLAQLDNRPSQAICERWVVPLVRLPSEGEAEEEMEQEEESLLISTHESEAIDWVTPPVSIQRRRQVLKETHAGICGAHQAGLKLHMQVKRLGYYWSSMLRDAIELARACKACQLHADYIHQPPEPLHPAVASWPFEAWGMDIIGLISPKSNSDRQYILGATDYFSKWSEAAALREVKAITIADFIRTQIIYCNKHNWDEKLDEALWAYKITFRTPTQSTPYSLVYGVEAVLPIEIQLPSLRFAIREGRTRVARRTETRGSAKTRVLPVEDDPSFQQKKLSYGHSKKATWF</sequence>
<evidence type="ECO:0000313" key="11">
    <source>
        <dbReference type="EMBL" id="KAG9442664.1"/>
    </source>
</evidence>
<dbReference type="Pfam" id="PF17917">
    <property type="entry name" value="RT_RNaseH"/>
    <property type="match status" value="1"/>
</dbReference>
<dbReference type="GO" id="GO:0004523">
    <property type="term" value="F:RNA-DNA hybrid ribonuclease activity"/>
    <property type="evidence" value="ECO:0007669"/>
    <property type="project" value="InterPro"/>
</dbReference>
<dbReference type="InterPro" id="IPR054722">
    <property type="entry name" value="PolX-like_BBD"/>
</dbReference>
<evidence type="ECO:0000256" key="4">
    <source>
        <dbReference type="ARBA" id="ARBA00022750"/>
    </source>
</evidence>
<dbReference type="PROSITE" id="PS50879">
    <property type="entry name" value="RNASE_H_1"/>
    <property type="match status" value="1"/>
</dbReference>
<dbReference type="Pfam" id="PF07727">
    <property type="entry name" value="RVT_2"/>
    <property type="match status" value="1"/>
</dbReference>
<dbReference type="CDD" id="cd09274">
    <property type="entry name" value="RNase_HI_RT_Ty3"/>
    <property type="match status" value="1"/>
</dbReference>
<dbReference type="Gene3D" id="3.30.420.10">
    <property type="entry name" value="Ribonuclease H-like superfamily/Ribonuclease H"/>
    <property type="match status" value="3"/>
</dbReference>
<dbReference type="Pfam" id="PF00078">
    <property type="entry name" value="RVT_1"/>
    <property type="match status" value="1"/>
</dbReference>
<dbReference type="GO" id="GO:0003964">
    <property type="term" value="F:RNA-directed DNA polymerase activity"/>
    <property type="evidence" value="ECO:0007669"/>
    <property type="project" value="UniProtKB-KW"/>
</dbReference>
<comment type="caution">
    <text evidence="11">The sequence shown here is derived from an EMBL/GenBank/DDBJ whole genome shotgun (WGS) entry which is preliminary data.</text>
</comment>
<name>A0AAV7E2I3_ARIFI</name>
<evidence type="ECO:0000256" key="5">
    <source>
        <dbReference type="ARBA" id="ARBA00022759"/>
    </source>
</evidence>
<evidence type="ECO:0000256" key="7">
    <source>
        <dbReference type="ARBA" id="ARBA00022918"/>
    </source>
</evidence>
<reference evidence="11 12" key="1">
    <citation type="submission" date="2021-07" db="EMBL/GenBank/DDBJ databases">
        <title>The Aristolochia fimbriata genome: insights into angiosperm evolution, floral development and chemical biosynthesis.</title>
        <authorList>
            <person name="Jiao Y."/>
        </authorList>
    </citation>
    <scope>NUCLEOTIDE SEQUENCE [LARGE SCALE GENOMIC DNA]</scope>
    <source>
        <strain evidence="11">IBCAS-2021</strain>
        <tissue evidence="11">Leaf</tissue>
    </source>
</reference>
<keyword evidence="7" id="KW-0695">RNA-directed DNA polymerase</keyword>
<dbReference type="InterPro" id="IPR043502">
    <property type="entry name" value="DNA/RNA_pol_sf"/>
</dbReference>
<dbReference type="CDD" id="cd09279">
    <property type="entry name" value="RNase_HI_like"/>
    <property type="match status" value="1"/>
</dbReference>
<gene>
    <name evidence="11" type="ORF">H6P81_018518</name>
</gene>
<dbReference type="GO" id="GO:0003676">
    <property type="term" value="F:nucleic acid binding"/>
    <property type="evidence" value="ECO:0007669"/>
    <property type="project" value="InterPro"/>
</dbReference>
<keyword evidence="4" id="KW-0064">Aspartyl protease</keyword>
<keyword evidence="2" id="KW-0548">Nucleotidyltransferase</keyword>
<dbReference type="InterPro" id="IPR001584">
    <property type="entry name" value="Integrase_cat-core"/>
</dbReference>
<feature type="domain" description="RNase H type-1" evidence="9">
    <location>
        <begin position="1523"/>
        <end position="1656"/>
    </location>
</feature>
<dbReference type="InterPro" id="IPR012337">
    <property type="entry name" value="RNaseH-like_sf"/>
</dbReference>
<dbReference type="GO" id="GO:0004190">
    <property type="term" value="F:aspartic-type endopeptidase activity"/>
    <property type="evidence" value="ECO:0007669"/>
    <property type="project" value="UniProtKB-KW"/>
</dbReference>
<dbReference type="CDD" id="cd09272">
    <property type="entry name" value="RNase_HI_RT_Ty1"/>
    <property type="match status" value="1"/>
</dbReference>
<evidence type="ECO:0000256" key="6">
    <source>
        <dbReference type="ARBA" id="ARBA00022801"/>
    </source>
</evidence>
<keyword evidence="6" id="KW-0378">Hydrolase</keyword>
<dbReference type="InterPro" id="IPR041588">
    <property type="entry name" value="Integrase_H2C2"/>
</dbReference>
<dbReference type="InterPro" id="IPR043128">
    <property type="entry name" value="Rev_trsase/Diguanyl_cyclase"/>
</dbReference>
<dbReference type="Pfam" id="PF13456">
    <property type="entry name" value="RVT_3"/>
    <property type="match status" value="1"/>
</dbReference>
<dbReference type="PROSITE" id="PS50994">
    <property type="entry name" value="INTEGRASE"/>
    <property type="match status" value="1"/>
</dbReference>
<dbReference type="InterPro" id="IPR002156">
    <property type="entry name" value="RNaseH_domain"/>
</dbReference>
<dbReference type="InterPro" id="IPR000477">
    <property type="entry name" value="RT_dom"/>
</dbReference>
<evidence type="ECO:0000256" key="1">
    <source>
        <dbReference type="ARBA" id="ARBA00022679"/>
    </source>
</evidence>
<dbReference type="InterPro" id="IPR041373">
    <property type="entry name" value="RT_RNaseH"/>
</dbReference>
<dbReference type="Gene3D" id="3.30.70.270">
    <property type="match status" value="2"/>
</dbReference>
<keyword evidence="4" id="KW-0645">Protease</keyword>
<dbReference type="Pfam" id="PF17921">
    <property type="entry name" value="Integrase_H2C2"/>
    <property type="match status" value="1"/>
</dbReference>
<dbReference type="SUPFAM" id="SSF53098">
    <property type="entry name" value="Ribonuclease H-like"/>
    <property type="match status" value="3"/>
</dbReference>
<dbReference type="Gene3D" id="3.10.10.10">
    <property type="entry name" value="HIV Type 1 Reverse Transcriptase, subunit A, domain 1"/>
    <property type="match status" value="1"/>
</dbReference>
<dbReference type="Pfam" id="PF00665">
    <property type="entry name" value="rve"/>
    <property type="match status" value="1"/>
</dbReference>
<dbReference type="SUPFAM" id="SSF56672">
    <property type="entry name" value="DNA/RNA polymerases"/>
    <property type="match status" value="2"/>
</dbReference>
<evidence type="ECO:0000256" key="8">
    <source>
        <dbReference type="SAM" id="MobiDB-lite"/>
    </source>
</evidence>